<reference evidence="18" key="1">
    <citation type="submission" date="2019-11" db="EMBL/GenBank/DDBJ databases">
        <authorList>
            <person name="Feng L."/>
        </authorList>
    </citation>
    <scope>NUCLEOTIDE SEQUENCE</scope>
    <source>
        <strain evidence="18">AvaginalisLFYP127</strain>
    </source>
</reference>
<dbReference type="EMBL" id="CACRSW010000005">
    <property type="protein sequence ID" value="VYS82748.1"/>
    <property type="molecule type" value="Genomic_DNA"/>
</dbReference>
<dbReference type="NCBIfam" id="TIGR01082">
    <property type="entry name" value="murC"/>
    <property type="match status" value="1"/>
</dbReference>
<evidence type="ECO:0000256" key="9">
    <source>
        <dbReference type="ARBA" id="ARBA00022960"/>
    </source>
</evidence>
<keyword evidence="7 14" id="KW-0547">Nucleotide-binding</keyword>
<organism evidence="18">
    <name type="scientific">Anaerococcus vaginalis</name>
    <dbReference type="NCBI Taxonomy" id="33037"/>
    <lineage>
        <taxon>Bacteria</taxon>
        <taxon>Bacillati</taxon>
        <taxon>Bacillota</taxon>
        <taxon>Tissierellia</taxon>
        <taxon>Tissierellales</taxon>
        <taxon>Peptoniphilaceae</taxon>
        <taxon>Anaerococcus</taxon>
    </lineage>
</organism>
<sequence length="463" mass="51740">MFEFNINDYKYKNIHMIGIGGISMSGIAILLNNNGYKVTGSDISISETSKHLDKNGIKYTIGQKKENIKNPDLVIYTDAIAENNEELVAARKLDIPVVSRGVFLGGLMKNYKNSIAVSGSHGKSTTTSMISKILMNSTKNPTILLGGDLDEIEGNVHVGDKDILVTEACEYKGNIRYYYPSIGIILNIDEDHLDYYKDINDIVETFKFYLRNQSKDSKTILNLNEENNKLVIDAVQGELITYGQDNPDADYNATNISFDESGKPRFDLIMKNGDVEHFELAILGRHNINNACASIIATLESGVDIKTIKKNIQAYTGLERRMQLIGNVNDCNIILDYGHHPSEIQVNLNALAEHTKGRLICVWQPHTYTRTKRLFNEFVKCFDEADEVIITDIFAAREPFDPSISSKDVVDALIKIGKSAKYIPTFEKVKEYLLSDIKKDDQVIVTGSGDSDRLARMIAGVSE</sequence>
<dbReference type="EC" id="6.3.2.8" evidence="3 14"/>
<dbReference type="InterPro" id="IPR004101">
    <property type="entry name" value="Mur_ligase_C"/>
</dbReference>
<dbReference type="PANTHER" id="PTHR43445">
    <property type="entry name" value="UDP-N-ACETYLMURAMATE--L-ALANINE LIGASE-RELATED"/>
    <property type="match status" value="1"/>
</dbReference>
<evidence type="ECO:0000256" key="4">
    <source>
        <dbReference type="ARBA" id="ARBA00022490"/>
    </source>
</evidence>
<feature type="domain" description="Mur ligase C-terminal" evidence="16">
    <location>
        <begin position="320"/>
        <end position="449"/>
    </location>
</feature>
<evidence type="ECO:0000256" key="7">
    <source>
        <dbReference type="ARBA" id="ARBA00022741"/>
    </source>
</evidence>
<dbReference type="SUPFAM" id="SSF53244">
    <property type="entry name" value="MurD-like peptide ligases, peptide-binding domain"/>
    <property type="match status" value="1"/>
</dbReference>
<evidence type="ECO:0000259" key="17">
    <source>
        <dbReference type="Pfam" id="PF08245"/>
    </source>
</evidence>
<dbReference type="SUPFAM" id="SSF53623">
    <property type="entry name" value="MurD-like peptide ligases, catalytic domain"/>
    <property type="match status" value="1"/>
</dbReference>
<dbReference type="GO" id="GO:0008360">
    <property type="term" value="P:regulation of cell shape"/>
    <property type="evidence" value="ECO:0007669"/>
    <property type="project" value="UniProtKB-KW"/>
</dbReference>
<evidence type="ECO:0000256" key="12">
    <source>
        <dbReference type="ARBA" id="ARBA00023316"/>
    </source>
</evidence>
<keyword evidence="11 14" id="KW-0131">Cell cycle</keyword>
<proteinExistence type="inferred from homology"/>
<evidence type="ECO:0000259" key="15">
    <source>
        <dbReference type="Pfam" id="PF01225"/>
    </source>
</evidence>
<evidence type="ECO:0000256" key="11">
    <source>
        <dbReference type="ARBA" id="ARBA00023306"/>
    </source>
</evidence>
<protein>
    <recommendedName>
        <fullName evidence="3 14">UDP-N-acetylmuramate--L-alanine ligase</fullName>
        <ecNumber evidence="3 14">6.3.2.8</ecNumber>
    </recommendedName>
    <alternativeName>
        <fullName evidence="14">UDP-N-acetylmuramoyl-L-alanine synthetase</fullName>
    </alternativeName>
</protein>
<dbReference type="SUPFAM" id="SSF51984">
    <property type="entry name" value="MurCD N-terminal domain"/>
    <property type="match status" value="1"/>
</dbReference>
<dbReference type="GO" id="GO:0051301">
    <property type="term" value="P:cell division"/>
    <property type="evidence" value="ECO:0007669"/>
    <property type="project" value="UniProtKB-KW"/>
</dbReference>
<comment type="function">
    <text evidence="14">Cell wall formation.</text>
</comment>
<feature type="domain" description="Mur ligase N-terminal catalytic" evidence="15">
    <location>
        <begin position="13"/>
        <end position="111"/>
    </location>
</feature>
<dbReference type="HAMAP" id="MF_00046">
    <property type="entry name" value="MurC"/>
    <property type="match status" value="1"/>
</dbReference>
<dbReference type="RefSeq" id="WP_156328588.1">
    <property type="nucleotide sequence ID" value="NZ_CACRSW010000005.1"/>
</dbReference>
<name>A0A6N2RQL9_9FIRM</name>
<comment type="subcellular location">
    <subcellularLocation>
        <location evidence="1 14">Cytoplasm</location>
    </subcellularLocation>
</comment>
<dbReference type="GO" id="GO:0009252">
    <property type="term" value="P:peptidoglycan biosynthetic process"/>
    <property type="evidence" value="ECO:0007669"/>
    <property type="project" value="UniProtKB-UniRule"/>
</dbReference>
<dbReference type="GO" id="GO:0071555">
    <property type="term" value="P:cell wall organization"/>
    <property type="evidence" value="ECO:0007669"/>
    <property type="project" value="UniProtKB-KW"/>
</dbReference>
<keyword evidence="5 14" id="KW-0436">Ligase</keyword>
<dbReference type="InterPro" id="IPR000713">
    <property type="entry name" value="Mur_ligase_N"/>
</dbReference>
<evidence type="ECO:0000256" key="8">
    <source>
        <dbReference type="ARBA" id="ARBA00022840"/>
    </source>
</evidence>
<evidence type="ECO:0000256" key="2">
    <source>
        <dbReference type="ARBA" id="ARBA00004752"/>
    </source>
</evidence>
<evidence type="ECO:0000256" key="6">
    <source>
        <dbReference type="ARBA" id="ARBA00022618"/>
    </source>
</evidence>
<keyword evidence="12 14" id="KW-0961">Cell wall biogenesis/degradation</keyword>
<evidence type="ECO:0000256" key="10">
    <source>
        <dbReference type="ARBA" id="ARBA00022984"/>
    </source>
</evidence>
<keyword evidence="6 14" id="KW-0132">Cell division</keyword>
<evidence type="ECO:0000256" key="13">
    <source>
        <dbReference type="ARBA" id="ARBA00047833"/>
    </source>
</evidence>
<dbReference type="Pfam" id="PF02875">
    <property type="entry name" value="Mur_ligase_C"/>
    <property type="match status" value="1"/>
</dbReference>
<dbReference type="UniPathway" id="UPA00219"/>
<comment type="pathway">
    <text evidence="2 14">Cell wall biogenesis; peptidoglycan biosynthesis.</text>
</comment>
<dbReference type="InterPro" id="IPR036565">
    <property type="entry name" value="Mur-like_cat_sf"/>
</dbReference>
<evidence type="ECO:0000256" key="5">
    <source>
        <dbReference type="ARBA" id="ARBA00022598"/>
    </source>
</evidence>
<keyword evidence="4 14" id="KW-0963">Cytoplasm</keyword>
<dbReference type="InterPro" id="IPR013221">
    <property type="entry name" value="Mur_ligase_cen"/>
</dbReference>
<dbReference type="AlphaFoldDB" id="A0A6N2RQL9"/>
<dbReference type="InterPro" id="IPR036615">
    <property type="entry name" value="Mur_ligase_C_dom_sf"/>
</dbReference>
<feature type="binding site" evidence="14">
    <location>
        <begin position="119"/>
        <end position="125"/>
    </location>
    <ligand>
        <name>ATP</name>
        <dbReference type="ChEBI" id="CHEBI:30616"/>
    </ligand>
</feature>
<dbReference type="Gene3D" id="3.90.190.20">
    <property type="entry name" value="Mur ligase, C-terminal domain"/>
    <property type="match status" value="1"/>
</dbReference>
<dbReference type="InterPro" id="IPR005758">
    <property type="entry name" value="UDP-N-AcMur_Ala_ligase_MurC"/>
</dbReference>
<dbReference type="PANTHER" id="PTHR43445:SF3">
    <property type="entry name" value="UDP-N-ACETYLMURAMATE--L-ALANINE LIGASE"/>
    <property type="match status" value="1"/>
</dbReference>
<keyword evidence="10 14" id="KW-0573">Peptidoglycan synthesis</keyword>
<keyword evidence="8 14" id="KW-0067">ATP-binding</keyword>
<keyword evidence="9 14" id="KW-0133">Cell shape</keyword>
<dbReference type="GO" id="GO:0008763">
    <property type="term" value="F:UDP-N-acetylmuramate-L-alanine ligase activity"/>
    <property type="evidence" value="ECO:0007669"/>
    <property type="project" value="UniProtKB-UniRule"/>
</dbReference>
<dbReference type="GO" id="GO:0005524">
    <property type="term" value="F:ATP binding"/>
    <property type="evidence" value="ECO:0007669"/>
    <property type="project" value="UniProtKB-UniRule"/>
</dbReference>
<evidence type="ECO:0000256" key="1">
    <source>
        <dbReference type="ARBA" id="ARBA00004496"/>
    </source>
</evidence>
<dbReference type="Gene3D" id="3.40.50.720">
    <property type="entry name" value="NAD(P)-binding Rossmann-like Domain"/>
    <property type="match status" value="1"/>
</dbReference>
<feature type="domain" description="Mur ligase central" evidence="17">
    <location>
        <begin position="117"/>
        <end position="297"/>
    </location>
</feature>
<evidence type="ECO:0000313" key="18">
    <source>
        <dbReference type="EMBL" id="VYS82748.1"/>
    </source>
</evidence>
<dbReference type="Pfam" id="PF08245">
    <property type="entry name" value="Mur_ligase_M"/>
    <property type="match status" value="1"/>
</dbReference>
<dbReference type="InterPro" id="IPR050061">
    <property type="entry name" value="MurCDEF_pg_biosynth"/>
</dbReference>
<evidence type="ECO:0000256" key="3">
    <source>
        <dbReference type="ARBA" id="ARBA00012211"/>
    </source>
</evidence>
<dbReference type="Pfam" id="PF01225">
    <property type="entry name" value="Mur_ligase"/>
    <property type="match status" value="1"/>
</dbReference>
<dbReference type="GO" id="GO:0005737">
    <property type="term" value="C:cytoplasm"/>
    <property type="evidence" value="ECO:0007669"/>
    <property type="project" value="UniProtKB-SubCell"/>
</dbReference>
<dbReference type="Gene3D" id="3.40.1190.10">
    <property type="entry name" value="Mur-like, catalytic domain"/>
    <property type="match status" value="1"/>
</dbReference>
<evidence type="ECO:0000256" key="14">
    <source>
        <dbReference type="HAMAP-Rule" id="MF_00046"/>
    </source>
</evidence>
<gene>
    <name evidence="14 18" type="primary">murC</name>
    <name evidence="18" type="ORF">AVLFYP127_01491</name>
</gene>
<comment type="similarity">
    <text evidence="14">Belongs to the MurCDEF family.</text>
</comment>
<evidence type="ECO:0000259" key="16">
    <source>
        <dbReference type="Pfam" id="PF02875"/>
    </source>
</evidence>
<comment type="catalytic activity">
    <reaction evidence="13 14">
        <text>UDP-N-acetyl-alpha-D-muramate + L-alanine + ATP = UDP-N-acetyl-alpha-D-muramoyl-L-alanine + ADP + phosphate + H(+)</text>
        <dbReference type="Rhea" id="RHEA:23372"/>
        <dbReference type="ChEBI" id="CHEBI:15378"/>
        <dbReference type="ChEBI" id="CHEBI:30616"/>
        <dbReference type="ChEBI" id="CHEBI:43474"/>
        <dbReference type="ChEBI" id="CHEBI:57972"/>
        <dbReference type="ChEBI" id="CHEBI:70757"/>
        <dbReference type="ChEBI" id="CHEBI:83898"/>
        <dbReference type="ChEBI" id="CHEBI:456216"/>
        <dbReference type="EC" id="6.3.2.8"/>
    </reaction>
</comment>
<accession>A0A6N2RQL9</accession>